<name>A0A1I8A678_9BILA</name>
<evidence type="ECO:0000313" key="4">
    <source>
        <dbReference type="WBParaSite" id="L893_g33420.t1"/>
    </source>
</evidence>
<evidence type="ECO:0000313" key="3">
    <source>
        <dbReference type="Proteomes" id="UP000095287"/>
    </source>
</evidence>
<protein>
    <submittedName>
        <fullName evidence="4">Secreted protein</fullName>
    </submittedName>
</protein>
<feature type="signal peptide" evidence="2">
    <location>
        <begin position="1"/>
        <end position="15"/>
    </location>
</feature>
<feature type="region of interest" description="Disordered" evidence="1">
    <location>
        <begin position="30"/>
        <end position="60"/>
    </location>
</feature>
<accession>A0A1I8A678</accession>
<feature type="compositionally biased region" description="Polar residues" evidence="1">
    <location>
        <begin position="40"/>
        <end position="57"/>
    </location>
</feature>
<evidence type="ECO:0000256" key="1">
    <source>
        <dbReference type="SAM" id="MobiDB-lite"/>
    </source>
</evidence>
<reference evidence="4" key="1">
    <citation type="submission" date="2016-11" db="UniProtKB">
        <authorList>
            <consortium name="WormBaseParasite"/>
        </authorList>
    </citation>
    <scope>IDENTIFICATION</scope>
</reference>
<dbReference type="Proteomes" id="UP000095287">
    <property type="component" value="Unplaced"/>
</dbReference>
<sequence>MKLWVVVLIIGIVDAYYSVDNNINVNNRPGLPWNPLTPIRPTNNGDPSSGPPENNAPSIPYPYGPNQYGNWIQWPYGYGPYGPINNNVGGTYGGLSNWPYQGQNWLPWRPLLPQPRPLERKENATGSVVEVPIQAVVEGLEGEKPFPQSNK</sequence>
<dbReference type="WBParaSite" id="L893_g33420.t1">
    <property type="protein sequence ID" value="L893_g33420.t1"/>
    <property type="gene ID" value="L893_g33420"/>
</dbReference>
<proteinExistence type="predicted"/>
<evidence type="ECO:0000256" key="2">
    <source>
        <dbReference type="SAM" id="SignalP"/>
    </source>
</evidence>
<dbReference type="AlphaFoldDB" id="A0A1I8A678"/>
<keyword evidence="2" id="KW-0732">Signal</keyword>
<organism evidence="3 4">
    <name type="scientific">Steinernema glaseri</name>
    <dbReference type="NCBI Taxonomy" id="37863"/>
    <lineage>
        <taxon>Eukaryota</taxon>
        <taxon>Metazoa</taxon>
        <taxon>Ecdysozoa</taxon>
        <taxon>Nematoda</taxon>
        <taxon>Chromadorea</taxon>
        <taxon>Rhabditida</taxon>
        <taxon>Tylenchina</taxon>
        <taxon>Panagrolaimomorpha</taxon>
        <taxon>Strongyloidoidea</taxon>
        <taxon>Steinernematidae</taxon>
        <taxon>Steinernema</taxon>
    </lineage>
</organism>
<keyword evidence="3" id="KW-1185">Reference proteome</keyword>
<feature type="chain" id="PRO_5012995145" evidence="2">
    <location>
        <begin position="16"/>
        <end position="151"/>
    </location>
</feature>